<feature type="region of interest" description="Disordered" evidence="1">
    <location>
        <begin position="106"/>
        <end position="137"/>
    </location>
</feature>
<keyword evidence="3" id="KW-1185">Reference proteome</keyword>
<proteinExistence type="predicted"/>
<evidence type="ECO:0000256" key="1">
    <source>
        <dbReference type="SAM" id="MobiDB-lite"/>
    </source>
</evidence>
<sequence>MHGMAVHCNDEHWLPARCSFGDQSFVLFIWRDMQLASIHSRVSERLGVDMQENMLKYLLPMDSHVEQMLLDDGDVQAMFDLHKCEGTSFITLHIHAVDARCLSTHASQASGGPQPLDRSQSNKDDAFLDTTKPSHFP</sequence>
<comment type="caution">
    <text evidence="2">The sequence shown here is derived from an EMBL/GenBank/DDBJ whole genome shotgun (WGS) entry which is preliminary data.</text>
</comment>
<protein>
    <recommendedName>
        <fullName evidence="4">PB1 domain-containing protein</fullName>
    </recommendedName>
</protein>
<dbReference type="AlphaFoldDB" id="A0A843WPS8"/>
<reference evidence="2" key="1">
    <citation type="submission" date="2017-07" db="EMBL/GenBank/DDBJ databases">
        <title>Taro Niue Genome Assembly and Annotation.</title>
        <authorList>
            <person name="Atibalentja N."/>
            <person name="Keating K."/>
            <person name="Fields C.J."/>
        </authorList>
    </citation>
    <scope>NUCLEOTIDE SEQUENCE</scope>
    <source>
        <strain evidence="2">Niue_2</strain>
        <tissue evidence="2">Leaf</tissue>
    </source>
</reference>
<dbReference type="EMBL" id="NMUH01003869">
    <property type="protein sequence ID" value="MQM07421.1"/>
    <property type="molecule type" value="Genomic_DNA"/>
</dbReference>
<evidence type="ECO:0008006" key="4">
    <source>
        <dbReference type="Google" id="ProtNLM"/>
    </source>
</evidence>
<evidence type="ECO:0000313" key="3">
    <source>
        <dbReference type="Proteomes" id="UP000652761"/>
    </source>
</evidence>
<dbReference type="SUPFAM" id="SSF54277">
    <property type="entry name" value="CAD &amp; PB1 domains"/>
    <property type="match status" value="1"/>
</dbReference>
<gene>
    <name evidence="2" type="ORF">Taro_040266</name>
</gene>
<accession>A0A843WPS8</accession>
<evidence type="ECO:0000313" key="2">
    <source>
        <dbReference type="EMBL" id="MQM07421.1"/>
    </source>
</evidence>
<name>A0A843WPS8_COLES</name>
<dbReference type="Proteomes" id="UP000652761">
    <property type="component" value="Unassembled WGS sequence"/>
</dbReference>
<organism evidence="2 3">
    <name type="scientific">Colocasia esculenta</name>
    <name type="common">Wild taro</name>
    <name type="synonym">Arum esculentum</name>
    <dbReference type="NCBI Taxonomy" id="4460"/>
    <lineage>
        <taxon>Eukaryota</taxon>
        <taxon>Viridiplantae</taxon>
        <taxon>Streptophyta</taxon>
        <taxon>Embryophyta</taxon>
        <taxon>Tracheophyta</taxon>
        <taxon>Spermatophyta</taxon>
        <taxon>Magnoliopsida</taxon>
        <taxon>Liliopsida</taxon>
        <taxon>Araceae</taxon>
        <taxon>Aroideae</taxon>
        <taxon>Colocasieae</taxon>
        <taxon>Colocasia</taxon>
    </lineage>
</organism>